<dbReference type="Gene3D" id="2.60.120.10">
    <property type="entry name" value="Jelly Rolls"/>
    <property type="match status" value="1"/>
</dbReference>
<name>A0A4Y4DNR3_GLUUR</name>
<protein>
    <submittedName>
        <fullName evidence="2">Cupin</fullName>
    </submittedName>
</protein>
<evidence type="ECO:0000313" key="2">
    <source>
        <dbReference type="EMBL" id="GED06566.1"/>
    </source>
</evidence>
<keyword evidence="3" id="KW-1185">Reference proteome</keyword>
<accession>A0A4Y4DNR3</accession>
<proteinExistence type="predicted"/>
<dbReference type="EMBL" id="BJNY01000011">
    <property type="protein sequence ID" value="GED06566.1"/>
    <property type="molecule type" value="Genomic_DNA"/>
</dbReference>
<dbReference type="Pfam" id="PF05899">
    <property type="entry name" value="Cupin_3"/>
    <property type="match status" value="1"/>
</dbReference>
<dbReference type="AlphaFoldDB" id="A0A4Y4DNR3"/>
<dbReference type="RefSeq" id="WP_218024675.1">
    <property type="nucleotide sequence ID" value="NZ_BAAAJL010000013.1"/>
</dbReference>
<evidence type="ECO:0000259" key="1">
    <source>
        <dbReference type="Pfam" id="PF05899"/>
    </source>
</evidence>
<dbReference type="InterPro" id="IPR011051">
    <property type="entry name" value="RmlC_Cupin_sf"/>
</dbReference>
<organism evidence="2 3">
    <name type="scientific">Glutamicibacter uratoxydans</name>
    <name type="common">Arthrobacter uratoxydans</name>
    <dbReference type="NCBI Taxonomy" id="43667"/>
    <lineage>
        <taxon>Bacteria</taxon>
        <taxon>Bacillati</taxon>
        <taxon>Actinomycetota</taxon>
        <taxon>Actinomycetes</taxon>
        <taxon>Micrococcales</taxon>
        <taxon>Micrococcaceae</taxon>
        <taxon>Glutamicibacter</taxon>
    </lineage>
</organism>
<sequence length="126" mass="13856">MSNNSAVFEDPHDTRSIDAMGIDLNLEPVQAGLLVNGNPGTAVQRLGEIFDVEFGLWEMSEGSMRDVEAEELFIVLSGKASVRVEPVNGFEAEEISLVPGSICHLREGMHTTWVVDQPLRKVYLAK</sequence>
<dbReference type="InterPro" id="IPR014710">
    <property type="entry name" value="RmlC-like_jellyroll"/>
</dbReference>
<comment type="caution">
    <text evidence="2">The sequence shown here is derived from an EMBL/GenBank/DDBJ whole genome shotgun (WGS) entry which is preliminary data.</text>
</comment>
<dbReference type="SUPFAM" id="SSF51182">
    <property type="entry name" value="RmlC-like cupins"/>
    <property type="match status" value="1"/>
</dbReference>
<dbReference type="InterPro" id="IPR008579">
    <property type="entry name" value="UGlyAH_Cupin_dom"/>
</dbReference>
<feature type="domain" description="(S)-ureidoglycine aminohydrolase cupin" evidence="1">
    <location>
        <begin position="52"/>
        <end position="123"/>
    </location>
</feature>
<gene>
    <name evidence="2" type="ORF">AUR04nite_20980</name>
</gene>
<dbReference type="Proteomes" id="UP000316612">
    <property type="component" value="Unassembled WGS sequence"/>
</dbReference>
<reference evidence="2 3" key="1">
    <citation type="submission" date="2019-06" db="EMBL/GenBank/DDBJ databases">
        <title>Whole genome shotgun sequence of Glutamicibacter uratoxydans NBRC 15515.</title>
        <authorList>
            <person name="Hosoyama A."/>
            <person name="Uohara A."/>
            <person name="Ohji S."/>
            <person name="Ichikawa N."/>
        </authorList>
    </citation>
    <scope>NUCLEOTIDE SEQUENCE [LARGE SCALE GENOMIC DNA]</scope>
    <source>
        <strain evidence="2 3">NBRC 15515</strain>
    </source>
</reference>
<evidence type="ECO:0000313" key="3">
    <source>
        <dbReference type="Proteomes" id="UP000316612"/>
    </source>
</evidence>